<keyword evidence="3" id="KW-1185">Reference proteome</keyword>
<dbReference type="EMBL" id="BSSQ01000019">
    <property type="protein sequence ID" value="GLX70458.1"/>
    <property type="molecule type" value="Genomic_DNA"/>
</dbReference>
<feature type="transmembrane region" description="Helical" evidence="1">
    <location>
        <begin position="96"/>
        <end position="114"/>
    </location>
</feature>
<organism evidence="2 3">
    <name type="scientific">Paenibacillus glycanilyticus</name>
    <dbReference type="NCBI Taxonomy" id="126569"/>
    <lineage>
        <taxon>Bacteria</taxon>
        <taxon>Bacillati</taxon>
        <taxon>Bacillota</taxon>
        <taxon>Bacilli</taxon>
        <taxon>Bacillales</taxon>
        <taxon>Paenibacillaceae</taxon>
        <taxon>Paenibacillus</taxon>
    </lineage>
</organism>
<reference evidence="2 3" key="1">
    <citation type="submission" date="2023-03" db="EMBL/GenBank/DDBJ databases">
        <title>Draft genome sequence of the bacteria which degrade cell wall of Tricholomamatutake.</title>
        <authorList>
            <person name="Konishi Y."/>
            <person name="Fukuta Y."/>
            <person name="Shirasaka N."/>
        </authorList>
    </citation>
    <scope>NUCLEOTIDE SEQUENCE [LARGE SCALE GENOMIC DNA]</scope>
    <source>
        <strain evidence="3">mu1</strain>
    </source>
</reference>
<name>A0ABQ6GM65_9BACL</name>
<dbReference type="InterPro" id="IPR006750">
    <property type="entry name" value="YdcZ"/>
</dbReference>
<evidence type="ECO:0000313" key="2">
    <source>
        <dbReference type="EMBL" id="GLX70458.1"/>
    </source>
</evidence>
<evidence type="ECO:0000313" key="3">
    <source>
        <dbReference type="Proteomes" id="UP001157114"/>
    </source>
</evidence>
<keyword evidence="1" id="KW-1133">Transmembrane helix</keyword>
<feature type="transmembrane region" description="Helical" evidence="1">
    <location>
        <begin position="71"/>
        <end position="90"/>
    </location>
</feature>
<keyword evidence="1" id="KW-0472">Membrane</keyword>
<dbReference type="Pfam" id="PF04657">
    <property type="entry name" value="DMT_YdcZ"/>
    <property type="match status" value="1"/>
</dbReference>
<feature type="transmembrane region" description="Helical" evidence="1">
    <location>
        <begin position="38"/>
        <end position="59"/>
    </location>
</feature>
<dbReference type="PANTHER" id="PTHR34821:SF3">
    <property type="entry name" value="MEMBRANE PROTEIN"/>
    <property type="match status" value="1"/>
</dbReference>
<gene>
    <name evidence="2" type="ORF">MU1_48040</name>
</gene>
<comment type="caution">
    <text evidence="2">The sequence shown here is derived from an EMBL/GenBank/DDBJ whole genome shotgun (WGS) entry which is preliminary data.</text>
</comment>
<dbReference type="Proteomes" id="UP001157114">
    <property type="component" value="Unassembled WGS sequence"/>
</dbReference>
<sequence length="147" mass="15760">MRGKQGMKGILFAVLGGVFLTLQSTANAAIGERLGTWQAAALTQGTGFAAALLIVWLTGDKSWKKLGQVKMRYRFGGAFAAFIIFSNITAFHHNGAAVTVSSVLIAQIVVTLIMEQAGWFGTTPIRIRTPQWIGIALMITGILCLSF</sequence>
<keyword evidence="1" id="KW-0812">Transmembrane</keyword>
<accession>A0ABQ6GM65</accession>
<protein>
    <submittedName>
        <fullName evidence="2">Membrane protein</fullName>
    </submittedName>
</protein>
<dbReference type="PANTHER" id="PTHR34821">
    <property type="entry name" value="INNER MEMBRANE PROTEIN YDCZ"/>
    <property type="match status" value="1"/>
</dbReference>
<evidence type="ECO:0000256" key="1">
    <source>
        <dbReference type="SAM" id="Phobius"/>
    </source>
</evidence>
<proteinExistence type="predicted"/>